<dbReference type="EMBL" id="OX460343">
    <property type="protein sequence ID" value="CAI9180045.1"/>
    <property type="molecule type" value="Genomic_DNA"/>
</dbReference>
<evidence type="ECO:0000313" key="2">
    <source>
        <dbReference type="EMBL" id="CAI9180045.1"/>
    </source>
</evidence>
<reference evidence="2" key="1">
    <citation type="submission" date="2023-04" db="EMBL/GenBank/DDBJ databases">
        <authorList>
            <consortium name="ELIXIR-Norway"/>
        </authorList>
    </citation>
    <scope>NUCLEOTIDE SEQUENCE [LARGE SCALE GENOMIC DNA]</scope>
</reference>
<gene>
    <name evidence="2" type="ORF">MRATA1EN1_LOCUS29007</name>
</gene>
<keyword evidence="3" id="KW-1185">Reference proteome</keyword>
<protein>
    <recommendedName>
        <fullName evidence="4">Translation initiation factor IF-2-like</fullName>
    </recommendedName>
</protein>
<organism evidence="2 3">
    <name type="scientific">Rangifer tarandus platyrhynchus</name>
    <name type="common">Svalbard reindeer</name>
    <dbReference type="NCBI Taxonomy" id="3082113"/>
    <lineage>
        <taxon>Eukaryota</taxon>
        <taxon>Metazoa</taxon>
        <taxon>Chordata</taxon>
        <taxon>Craniata</taxon>
        <taxon>Vertebrata</taxon>
        <taxon>Euteleostomi</taxon>
        <taxon>Mammalia</taxon>
        <taxon>Eutheria</taxon>
        <taxon>Laurasiatheria</taxon>
        <taxon>Artiodactyla</taxon>
        <taxon>Ruminantia</taxon>
        <taxon>Pecora</taxon>
        <taxon>Cervidae</taxon>
        <taxon>Odocoileinae</taxon>
        <taxon>Rangifer</taxon>
    </lineage>
</organism>
<feature type="compositionally biased region" description="Basic residues" evidence="1">
    <location>
        <begin position="143"/>
        <end position="152"/>
    </location>
</feature>
<proteinExistence type="predicted"/>
<evidence type="ECO:0000256" key="1">
    <source>
        <dbReference type="SAM" id="MobiDB-lite"/>
    </source>
</evidence>
<accession>A0ABN9A1C1</accession>
<sequence length="218" mass="22181">MSPLSAARAALRVYAVGAALIVAQLLRRCVRGFVEPGQRPGRRRGAGAARAGRSCWGLAGDRAAGPGARPPPLEGTPRFGAELGMGAGRRARRALPEAGPGGLGGGRRRALSSAPPAPRVPGAGVARGSRAPWPGVGVGSQVRARRVGRSRKPGPAAWRVGLRGRLSLPSVAGAGVSAGDPCAPQPRREPPQGSLRSADPHPGGRRGAPEIPAPRRLQ</sequence>
<evidence type="ECO:0000313" key="3">
    <source>
        <dbReference type="Proteomes" id="UP001176941"/>
    </source>
</evidence>
<feature type="region of interest" description="Disordered" evidence="1">
    <location>
        <begin position="94"/>
        <end position="218"/>
    </location>
</feature>
<dbReference type="Proteomes" id="UP001176941">
    <property type="component" value="Chromosome X"/>
</dbReference>
<name>A0ABN9A1C1_RANTA</name>
<evidence type="ECO:0008006" key="4">
    <source>
        <dbReference type="Google" id="ProtNLM"/>
    </source>
</evidence>